<organism evidence="2 3">
    <name type="scientific">Paractinoplanes deccanensis</name>
    <dbReference type="NCBI Taxonomy" id="113561"/>
    <lineage>
        <taxon>Bacteria</taxon>
        <taxon>Bacillati</taxon>
        <taxon>Actinomycetota</taxon>
        <taxon>Actinomycetes</taxon>
        <taxon>Micromonosporales</taxon>
        <taxon>Micromonosporaceae</taxon>
        <taxon>Paractinoplanes</taxon>
    </lineage>
</organism>
<reference evidence="2 3" key="1">
    <citation type="submission" date="2021-01" db="EMBL/GenBank/DDBJ databases">
        <title>Whole genome shotgun sequence of Actinoplanes deccanensis NBRC 13994.</title>
        <authorList>
            <person name="Komaki H."/>
            <person name="Tamura T."/>
        </authorList>
    </citation>
    <scope>NUCLEOTIDE SEQUENCE [LARGE SCALE GENOMIC DNA]</scope>
    <source>
        <strain evidence="2 3">NBRC 13994</strain>
    </source>
</reference>
<dbReference type="Proteomes" id="UP000609879">
    <property type="component" value="Unassembled WGS sequence"/>
</dbReference>
<dbReference type="RefSeq" id="WP_203760600.1">
    <property type="nucleotide sequence ID" value="NZ_BAAABO010000006.1"/>
</dbReference>
<name>A0ABQ3XY42_9ACTN</name>
<protein>
    <recommendedName>
        <fullName evidence="1">Zinc finger CGNR domain-containing protein</fullName>
    </recommendedName>
</protein>
<dbReference type="PANTHER" id="PTHR35525:SF3">
    <property type="entry name" value="BLL6575 PROTEIN"/>
    <property type="match status" value="1"/>
</dbReference>
<comment type="caution">
    <text evidence="2">The sequence shown here is derived from an EMBL/GenBank/DDBJ whole genome shotgun (WGS) entry which is preliminary data.</text>
</comment>
<dbReference type="InterPro" id="IPR023286">
    <property type="entry name" value="ABATE_dom_sf"/>
</dbReference>
<gene>
    <name evidence="2" type="ORF">Ade02nite_12980</name>
</gene>
<dbReference type="EMBL" id="BOMI01000021">
    <property type="protein sequence ID" value="GID72657.1"/>
    <property type="molecule type" value="Genomic_DNA"/>
</dbReference>
<dbReference type="Pfam" id="PF11706">
    <property type="entry name" value="zf-CGNR"/>
    <property type="match status" value="1"/>
</dbReference>
<accession>A0ABQ3XY42</accession>
<evidence type="ECO:0000313" key="2">
    <source>
        <dbReference type="EMBL" id="GID72657.1"/>
    </source>
</evidence>
<feature type="domain" description="Zinc finger CGNR" evidence="1">
    <location>
        <begin position="137"/>
        <end position="180"/>
    </location>
</feature>
<dbReference type="InterPro" id="IPR010852">
    <property type="entry name" value="ABATE"/>
</dbReference>
<proteinExistence type="predicted"/>
<dbReference type="PANTHER" id="PTHR35525">
    <property type="entry name" value="BLL6575 PROTEIN"/>
    <property type="match status" value="1"/>
</dbReference>
<dbReference type="Pfam" id="PF07336">
    <property type="entry name" value="ABATE"/>
    <property type="match status" value="1"/>
</dbReference>
<sequence length="188" mass="20845">MSDDEAVPPAARLLRDFVNTYEPQIDEESLGTPDALRTWLAGAGLIRPGTRLRSPDLATAIAFREGLREVLLGHAGHRTDPAVVRGLDEVLAAVPVRLSLAGGKPRLVSAGDERFGRALAGLVDAIRQCAEDQVWTRLKVCDRDTCRWAYYDASRNQKRRWCSMSGCGNYIKMRRAAQRRDRGVRSSP</sequence>
<evidence type="ECO:0000313" key="3">
    <source>
        <dbReference type="Proteomes" id="UP000609879"/>
    </source>
</evidence>
<dbReference type="Gene3D" id="1.10.3300.10">
    <property type="entry name" value="Jann2411-like domain"/>
    <property type="match status" value="1"/>
</dbReference>
<dbReference type="InterPro" id="IPR021005">
    <property type="entry name" value="Znf_CGNR"/>
</dbReference>
<dbReference type="SUPFAM" id="SSF160904">
    <property type="entry name" value="Jann2411-like"/>
    <property type="match status" value="1"/>
</dbReference>
<evidence type="ECO:0000259" key="1">
    <source>
        <dbReference type="Pfam" id="PF11706"/>
    </source>
</evidence>
<keyword evidence="3" id="KW-1185">Reference proteome</keyword>